<dbReference type="Proteomes" id="UP001163046">
    <property type="component" value="Unassembled WGS sequence"/>
</dbReference>
<comment type="caution">
    <text evidence="1">The sequence shown here is derived from an EMBL/GenBank/DDBJ whole genome shotgun (WGS) entry which is preliminary data.</text>
</comment>
<sequence length="75" mass="8691">MALWTRRGQVEARKDIKNIKKGTRTLGLRHSTASWIKLGSQSKSLERQASKGQMDISEERYKISTASYLNDFFRE</sequence>
<proteinExistence type="predicted"/>
<keyword evidence="2" id="KW-1185">Reference proteome</keyword>
<evidence type="ECO:0000313" key="2">
    <source>
        <dbReference type="Proteomes" id="UP001163046"/>
    </source>
</evidence>
<protein>
    <submittedName>
        <fullName evidence="1">Uncharacterized protein</fullName>
    </submittedName>
</protein>
<organism evidence="1 2">
    <name type="scientific">Desmophyllum pertusum</name>
    <dbReference type="NCBI Taxonomy" id="174260"/>
    <lineage>
        <taxon>Eukaryota</taxon>
        <taxon>Metazoa</taxon>
        <taxon>Cnidaria</taxon>
        <taxon>Anthozoa</taxon>
        <taxon>Hexacorallia</taxon>
        <taxon>Scleractinia</taxon>
        <taxon>Caryophylliina</taxon>
        <taxon>Caryophylliidae</taxon>
        <taxon>Desmophyllum</taxon>
    </lineage>
</organism>
<accession>A0A9W9YHZ1</accession>
<evidence type="ECO:0000313" key="1">
    <source>
        <dbReference type="EMBL" id="KAJ7351110.1"/>
    </source>
</evidence>
<reference evidence="1" key="1">
    <citation type="submission" date="2023-01" db="EMBL/GenBank/DDBJ databases">
        <title>Genome assembly of the deep-sea coral Lophelia pertusa.</title>
        <authorList>
            <person name="Herrera S."/>
            <person name="Cordes E."/>
        </authorList>
    </citation>
    <scope>NUCLEOTIDE SEQUENCE</scope>
    <source>
        <strain evidence="1">USNM1676648</strain>
        <tissue evidence="1">Polyp</tissue>
    </source>
</reference>
<gene>
    <name evidence="1" type="ORF">OS493_036445</name>
</gene>
<dbReference type="AlphaFoldDB" id="A0A9W9YHZ1"/>
<name>A0A9W9YHZ1_9CNID</name>
<dbReference type="EMBL" id="MU827362">
    <property type="protein sequence ID" value="KAJ7351110.1"/>
    <property type="molecule type" value="Genomic_DNA"/>
</dbReference>